<dbReference type="Gene3D" id="1.10.8.730">
    <property type="match status" value="1"/>
</dbReference>
<dbReference type="EMBL" id="CAKLPZ010000006">
    <property type="protein sequence ID" value="CAH1002537.1"/>
    <property type="molecule type" value="Genomic_DNA"/>
</dbReference>
<evidence type="ECO:0000313" key="4">
    <source>
        <dbReference type="Proteomes" id="UP000837803"/>
    </source>
</evidence>
<protein>
    <recommendedName>
        <fullName evidence="5">TraG family conjugative transposon ATPase</fullName>
    </recommendedName>
</protein>
<dbReference type="PANTHER" id="PTHR38467">
    <property type="match status" value="1"/>
</dbReference>
<dbReference type="InterPro" id="IPR024451">
    <property type="entry name" value="TraG_N_Bacteroidetes"/>
</dbReference>
<reference evidence="3" key="1">
    <citation type="submission" date="2021-12" db="EMBL/GenBank/DDBJ databases">
        <authorList>
            <person name="Rodrigo-Torres L."/>
            <person name="Arahal R. D."/>
            <person name="Lucena T."/>
        </authorList>
    </citation>
    <scope>NUCLEOTIDE SEQUENCE</scope>
    <source>
        <strain evidence="3">CECT 8419</strain>
    </source>
</reference>
<accession>A0ABM9B580</accession>
<dbReference type="InterPro" id="IPR022509">
    <property type="entry name" value="Conjugation_ATPase_TraG"/>
</dbReference>
<dbReference type="Proteomes" id="UP000837803">
    <property type="component" value="Unassembled WGS sequence"/>
</dbReference>
<dbReference type="SUPFAM" id="SSF52540">
    <property type="entry name" value="P-loop containing nucleoside triphosphate hydrolases"/>
    <property type="match status" value="1"/>
</dbReference>
<dbReference type="Pfam" id="PF12991">
    <property type="entry name" value="DUF3875"/>
    <property type="match status" value="1"/>
</dbReference>
<dbReference type="Gene3D" id="3.40.50.300">
    <property type="entry name" value="P-loop containing nucleotide triphosphate hydrolases"/>
    <property type="match status" value="1"/>
</dbReference>
<comment type="caution">
    <text evidence="3">The sequence shown here is derived from an EMBL/GenBank/DDBJ whole genome shotgun (WGS) entry which is preliminary data.</text>
</comment>
<dbReference type="InterPro" id="IPR027417">
    <property type="entry name" value="P-loop_NTPase"/>
</dbReference>
<dbReference type="Pfam" id="PF19044">
    <property type="entry name" value="P-loop_TraG"/>
    <property type="match status" value="1"/>
</dbReference>
<evidence type="ECO:0000259" key="2">
    <source>
        <dbReference type="Pfam" id="PF19044"/>
    </source>
</evidence>
<name>A0ABM9B580_9BACT</name>
<evidence type="ECO:0000313" key="3">
    <source>
        <dbReference type="EMBL" id="CAH1002537.1"/>
    </source>
</evidence>
<keyword evidence="4" id="KW-1185">Reference proteome</keyword>
<organism evidence="3 4">
    <name type="scientific">Neolewinella maritima</name>
    <dbReference type="NCBI Taxonomy" id="1383882"/>
    <lineage>
        <taxon>Bacteria</taxon>
        <taxon>Pseudomonadati</taxon>
        <taxon>Bacteroidota</taxon>
        <taxon>Saprospiria</taxon>
        <taxon>Saprospirales</taxon>
        <taxon>Lewinellaceae</taxon>
        <taxon>Neolewinella</taxon>
    </lineage>
</organism>
<evidence type="ECO:0000259" key="1">
    <source>
        <dbReference type="Pfam" id="PF12991"/>
    </source>
</evidence>
<dbReference type="RefSeq" id="WP_238752366.1">
    <property type="nucleotide sequence ID" value="NZ_CAKLPZ010000006.1"/>
</dbReference>
<dbReference type="InterPro" id="IPR043964">
    <property type="entry name" value="P-loop_TraG"/>
</dbReference>
<sequence>MATGIAGRIPSRKLEDIMPIMAVEDDLIISKNAEVTVGFRVELPEIYSLSSDQLEQLHVDWVKALCVLPSGTVVHKQDWYYDSSYELNIDETAEMDMSDRASERHFNERPILRHECYLYVTFLTNTKRKATSLTSTLNRFKIVPKRISNPGAIEHFASVVGQMERILSDGGKLTLHRLTSDEIVGTHTQAGVIEKYLSLNPKAEPVLRDVDFRSGIKIGDTRCKLFTISNADCLPGTVSPGVVVSNVSHGAAKLYMSMGNAFGVYCNSPHIYNQYVLIEEDKEVIAGLESRQRRMESLAPYARPNAVYAAQINEFLHETTSSQANIVQAHANLLVFGETDEELKRYSGVVQSCFSKVNIVPKEEQFSMATIWWAGIPGNAGDLPREEYFTTFAGQASCLFNLETNYRSSASPYGIRLVDRLTGYPVAVDISDEPIKRGLTTNRNKFILGPSGSGKSFIVNHLLHNYYKQGSHVVLVDVGGSYYGTCQYVGGKYFEYTEDDPISFNPFRIGELDVLDTEKKESLKTLLVTVWKSQNKSVEQAEYVALSTAITLYYKHLEARPDIQPSFNTFYEFMDREYRSHLEQERVREQEFDLINFLYVLRPFYRGGEFDYLLNSDSEADLLQEPFIVFELDNIKDHPILFPVVTIVIMDVFISKMRKLKGTRKIICIEEAWKAIAKEGMADFIKYLFKTVRKFYGEAWVVTQEVDDILNSPVVKESIIANSDCKILMDQRKFASRFDEIATLLGLNEKDVAQVMSVNNNLDPHRKYKECFIALGGAYSNVYGVEVPLEEYLIYTTEKLEKEAVEDMAQFMGSYEAGIVALANKWRA</sequence>
<dbReference type="PANTHER" id="PTHR38467:SF1">
    <property type="entry name" value="CONJUGATIVE TRANSFER: ASSEMBLY"/>
    <property type="match status" value="1"/>
</dbReference>
<dbReference type="NCBIfam" id="TIGR03783">
    <property type="entry name" value="Bac_Flav_CT_G"/>
    <property type="match status" value="1"/>
</dbReference>
<evidence type="ECO:0008006" key="5">
    <source>
        <dbReference type="Google" id="ProtNLM"/>
    </source>
</evidence>
<feature type="domain" description="TraG P-loop" evidence="2">
    <location>
        <begin position="414"/>
        <end position="825"/>
    </location>
</feature>
<dbReference type="InterPro" id="IPR053155">
    <property type="entry name" value="F-pilin_assembly_TraC"/>
</dbReference>
<feature type="domain" description="TraG N-terminal Bacteroidetes" evidence="1">
    <location>
        <begin position="12"/>
        <end position="58"/>
    </location>
</feature>
<gene>
    <name evidence="3" type="ORF">LEM8419_03411</name>
</gene>
<proteinExistence type="predicted"/>